<dbReference type="InterPro" id="IPR042470">
    <property type="entry name" value="RMI1_N_C_sf"/>
</dbReference>
<name>A0A0C2XFB2_AMAMK</name>
<dbReference type="PANTHER" id="PTHR14790:SF15">
    <property type="entry name" value="RECQ-MEDIATED GENOME INSTABILITY PROTEIN 1"/>
    <property type="match status" value="1"/>
</dbReference>
<evidence type="ECO:0000256" key="3">
    <source>
        <dbReference type="SAM" id="MobiDB-lite"/>
    </source>
</evidence>
<protein>
    <recommendedName>
        <fullName evidence="2">RecQ-mediated genome instability protein 1</fullName>
    </recommendedName>
</protein>
<feature type="domain" description="RecQ mediated genome instability protein 1 OB-fold" evidence="4">
    <location>
        <begin position="82"/>
        <end position="186"/>
    </location>
</feature>
<dbReference type="Proteomes" id="UP000054549">
    <property type="component" value="Unassembled WGS sequence"/>
</dbReference>
<gene>
    <name evidence="5" type="ORF">M378DRAFT_73676</name>
</gene>
<dbReference type="GO" id="GO:0000712">
    <property type="term" value="P:resolution of meiotic recombination intermediates"/>
    <property type="evidence" value="ECO:0007669"/>
    <property type="project" value="TreeGrafter"/>
</dbReference>
<dbReference type="PANTHER" id="PTHR14790">
    <property type="entry name" value="RECQ-MEDIATED GENOME INSTABILITY PROTEIN 1 RMI1"/>
    <property type="match status" value="1"/>
</dbReference>
<comment type="similarity">
    <text evidence="1">Belongs to the RMI1 family.</text>
</comment>
<dbReference type="InterPro" id="IPR013894">
    <property type="entry name" value="RMI1_OB"/>
</dbReference>
<accession>A0A0C2XFB2</accession>
<evidence type="ECO:0000313" key="6">
    <source>
        <dbReference type="Proteomes" id="UP000054549"/>
    </source>
</evidence>
<organism evidence="5 6">
    <name type="scientific">Amanita muscaria (strain Koide BX008)</name>
    <dbReference type="NCBI Taxonomy" id="946122"/>
    <lineage>
        <taxon>Eukaryota</taxon>
        <taxon>Fungi</taxon>
        <taxon>Dikarya</taxon>
        <taxon>Basidiomycota</taxon>
        <taxon>Agaricomycotina</taxon>
        <taxon>Agaricomycetes</taxon>
        <taxon>Agaricomycetidae</taxon>
        <taxon>Agaricales</taxon>
        <taxon>Pluteineae</taxon>
        <taxon>Amanitaceae</taxon>
        <taxon>Amanita</taxon>
    </lineage>
</organism>
<dbReference type="STRING" id="946122.A0A0C2XFB2"/>
<dbReference type="Pfam" id="PF08585">
    <property type="entry name" value="RMI1_N_C"/>
    <property type="match status" value="1"/>
</dbReference>
<dbReference type="GO" id="GO:0031422">
    <property type="term" value="C:RecQ family helicase-topoisomerase III complex"/>
    <property type="evidence" value="ECO:0007669"/>
    <property type="project" value="TreeGrafter"/>
</dbReference>
<dbReference type="GO" id="GO:0016604">
    <property type="term" value="C:nuclear body"/>
    <property type="evidence" value="ECO:0007669"/>
    <property type="project" value="TreeGrafter"/>
</dbReference>
<dbReference type="OrthoDB" id="341511at2759"/>
<evidence type="ECO:0000256" key="1">
    <source>
        <dbReference type="ARBA" id="ARBA00006395"/>
    </source>
</evidence>
<evidence type="ECO:0000313" key="5">
    <source>
        <dbReference type="EMBL" id="KIL67533.1"/>
    </source>
</evidence>
<feature type="region of interest" description="Disordered" evidence="3">
    <location>
        <begin position="207"/>
        <end position="229"/>
    </location>
</feature>
<dbReference type="Gene3D" id="2.40.50.770">
    <property type="entry name" value="RecQ-mediated genome instability protein Rmi1, C-terminal domain"/>
    <property type="match status" value="1"/>
</dbReference>
<evidence type="ECO:0000256" key="2">
    <source>
        <dbReference type="ARBA" id="ARBA00018987"/>
    </source>
</evidence>
<dbReference type="HOGENOM" id="CLU_096565_1_0_1"/>
<reference evidence="5 6" key="1">
    <citation type="submission" date="2014-04" db="EMBL/GenBank/DDBJ databases">
        <title>Evolutionary Origins and Diversification of the Mycorrhizal Mutualists.</title>
        <authorList>
            <consortium name="DOE Joint Genome Institute"/>
            <consortium name="Mycorrhizal Genomics Consortium"/>
            <person name="Kohler A."/>
            <person name="Kuo A."/>
            <person name="Nagy L.G."/>
            <person name="Floudas D."/>
            <person name="Copeland A."/>
            <person name="Barry K.W."/>
            <person name="Cichocki N."/>
            <person name="Veneault-Fourrey C."/>
            <person name="LaButti K."/>
            <person name="Lindquist E.A."/>
            <person name="Lipzen A."/>
            <person name="Lundell T."/>
            <person name="Morin E."/>
            <person name="Murat C."/>
            <person name="Riley R."/>
            <person name="Ohm R."/>
            <person name="Sun H."/>
            <person name="Tunlid A."/>
            <person name="Henrissat B."/>
            <person name="Grigoriev I.V."/>
            <person name="Hibbett D.S."/>
            <person name="Martin F."/>
        </authorList>
    </citation>
    <scope>NUCLEOTIDE SEQUENCE [LARGE SCALE GENOMIC DNA]</scope>
    <source>
        <strain evidence="5 6">Koide BX008</strain>
    </source>
</reference>
<keyword evidence="6" id="KW-1185">Reference proteome</keyword>
<evidence type="ECO:0000259" key="4">
    <source>
        <dbReference type="Pfam" id="PF08585"/>
    </source>
</evidence>
<dbReference type="AlphaFoldDB" id="A0A0C2XFB2"/>
<sequence length="229" mass="25652">MAQHFHPRLQQWLDLHYPKPKLDPMWFNDFQTWVQNVQGITLESDFQAFTKELESQLLSSSLSDSTEPATGLHTHIAVNTMNTVIRDLVLVEITAITEIAHSAFNLDQIRVAREERERLGHSTDSGDDGDIEIDEGPPPKYPTGMLKLELTDGNTKLPAIEYRPLPEIKLGVTPLGYKVSISATCKRHNQRLPAAAEKREDPQWDSLAGTSNGHYEGPFIGGTREVAEV</sequence>
<dbReference type="EMBL" id="KN818231">
    <property type="protein sequence ID" value="KIL67533.1"/>
    <property type="molecule type" value="Genomic_DNA"/>
</dbReference>
<proteinExistence type="inferred from homology"/>
<dbReference type="GO" id="GO:0000724">
    <property type="term" value="P:double-strand break repair via homologous recombination"/>
    <property type="evidence" value="ECO:0007669"/>
    <property type="project" value="TreeGrafter"/>
</dbReference>
<dbReference type="InParanoid" id="A0A0C2XFB2"/>